<feature type="region of interest" description="Disordered" evidence="1">
    <location>
        <begin position="1"/>
        <end position="21"/>
    </location>
</feature>
<organism evidence="2">
    <name type="scientific">uncultured Rubrobacteraceae bacterium</name>
    <dbReference type="NCBI Taxonomy" id="349277"/>
    <lineage>
        <taxon>Bacteria</taxon>
        <taxon>Bacillati</taxon>
        <taxon>Actinomycetota</taxon>
        <taxon>Rubrobacteria</taxon>
        <taxon>Rubrobacterales</taxon>
        <taxon>Rubrobacteraceae</taxon>
        <taxon>environmental samples</taxon>
    </lineage>
</organism>
<feature type="region of interest" description="Disordered" evidence="1">
    <location>
        <begin position="144"/>
        <end position="195"/>
    </location>
</feature>
<accession>A0A6J4NYB3</accession>
<evidence type="ECO:0000256" key="1">
    <source>
        <dbReference type="SAM" id="MobiDB-lite"/>
    </source>
</evidence>
<proteinExistence type="predicted"/>
<feature type="non-terminal residue" evidence="2">
    <location>
        <position position="367"/>
    </location>
</feature>
<dbReference type="EMBL" id="CADCUV010000046">
    <property type="protein sequence ID" value="CAA9398754.1"/>
    <property type="molecule type" value="Genomic_DNA"/>
</dbReference>
<gene>
    <name evidence="2" type="ORF">AVDCRST_MAG22-1274</name>
</gene>
<feature type="compositionally biased region" description="Low complexity" evidence="1">
    <location>
        <begin position="1"/>
        <end position="10"/>
    </location>
</feature>
<feature type="compositionally biased region" description="Basic and acidic residues" evidence="1">
    <location>
        <begin position="236"/>
        <end position="273"/>
    </location>
</feature>
<name>A0A6J4NYB3_9ACTN</name>
<protein>
    <submittedName>
        <fullName evidence="2">Integral membrane protein</fullName>
    </submittedName>
</protein>
<reference evidence="2" key="1">
    <citation type="submission" date="2020-02" db="EMBL/GenBank/DDBJ databases">
        <authorList>
            <person name="Meier V. D."/>
        </authorList>
    </citation>
    <scope>NUCLEOTIDE SEQUENCE</scope>
    <source>
        <strain evidence="2">AVDCRST_MAG22</strain>
    </source>
</reference>
<dbReference type="AlphaFoldDB" id="A0A6J4NYB3"/>
<feature type="compositionally biased region" description="Low complexity" evidence="1">
    <location>
        <begin position="164"/>
        <end position="177"/>
    </location>
</feature>
<sequence length="367" mass="37610">GRRCSGRGLSSAGGPGRRPPGADRLSGLLGQLGWGMVRGDSDGGLRGACAGFDGVLPAVSDAGEVGGLCRGRACALGGPDLARIYLLRALLRVPDRRAPSRCPRRPGRDPLPRPLPDGVLPERGLHGGTFPRAYGGLRVGGARATGLSARGPPRGARGGDAQRGRAAPRASPSRVGALQGRARPARGLWHGARPGRARRLRGLPVGAVRGPARLRAAAGGLLEPRGLRAAGHARRRLDGGRGGDGVRPRPGDPLPRDRRDTGARGLERAEPRVPDLLSPGGARGALRAAARALGLHDRPRLAAGARALTPIPADEPAAVRARGVPGLSRSGLPLVAVEVDARGLAPLLRRARRGVDGAVRHLAVGGV</sequence>
<feature type="non-terminal residue" evidence="2">
    <location>
        <position position="1"/>
    </location>
</feature>
<evidence type="ECO:0000313" key="2">
    <source>
        <dbReference type="EMBL" id="CAA9398754.1"/>
    </source>
</evidence>
<feature type="region of interest" description="Disordered" evidence="1">
    <location>
        <begin position="230"/>
        <end position="281"/>
    </location>
</feature>
<feature type="region of interest" description="Disordered" evidence="1">
    <location>
        <begin position="97"/>
        <end position="118"/>
    </location>
</feature>